<comment type="caution">
    <text evidence="1">The sequence shown here is derived from an EMBL/GenBank/DDBJ whole genome shotgun (WGS) entry which is preliminary data.</text>
</comment>
<dbReference type="AlphaFoldDB" id="A0A9D3X8R1"/>
<gene>
    <name evidence="1" type="ORF">KIL84_008551</name>
</gene>
<proteinExistence type="predicted"/>
<organism evidence="1 2">
    <name type="scientific">Mauremys mutica</name>
    <name type="common">yellowpond turtle</name>
    <dbReference type="NCBI Taxonomy" id="74926"/>
    <lineage>
        <taxon>Eukaryota</taxon>
        <taxon>Metazoa</taxon>
        <taxon>Chordata</taxon>
        <taxon>Craniata</taxon>
        <taxon>Vertebrata</taxon>
        <taxon>Euteleostomi</taxon>
        <taxon>Archelosauria</taxon>
        <taxon>Testudinata</taxon>
        <taxon>Testudines</taxon>
        <taxon>Cryptodira</taxon>
        <taxon>Durocryptodira</taxon>
        <taxon>Testudinoidea</taxon>
        <taxon>Geoemydidae</taxon>
        <taxon>Geoemydinae</taxon>
        <taxon>Mauremys</taxon>
    </lineage>
</organism>
<evidence type="ECO:0000313" key="1">
    <source>
        <dbReference type="EMBL" id="KAH1174560.1"/>
    </source>
</evidence>
<dbReference type="EMBL" id="JAHDVG010000479">
    <property type="protein sequence ID" value="KAH1174560.1"/>
    <property type="molecule type" value="Genomic_DNA"/>
</dbReference>
<name>A0A9D3X8R1_9SAUR</name>
<evidence type="ECO:0000313" key="2">
    <source>
        <dbReference type="Proteomes" id="UP000827986"/>
    </source>
</evidence>
<dbReference type="Proteomes" id="UP000827986">
    <property type="component" value="Unassembled WGS sequence"/>
</dbReference>
<protein>
    <submittedName>
        <fullName evidence="1">Uncharacterized protein</fullName>
    </submittedName>
</protein>
<accession>A0A9D3X8R1</accession>
<keyword evidence="2" id="KW-1185">Reference proteome</keyword>
<reference evidence="1" key="1">
    <citation type="submission" date="2021-09" db="EMBL/GenBank/DDBJ databases">
        <title>The genome of Mauremys mutica provides insights into the evolution of semi-aquatic lifestyle.</title>
        <authorList>
            <person name="Gong S."/>
            <person name="Gao Y."/>
        </authorList>
    </citation>
    <scope>NUCLEOTIDE SEQUENCE</scope>
    <source>
        <strain evidence="1">MM-2020</strain>
        <tissue evidence="1">Muscle</tissue>
    </source>
</reference>
<sequence length="214" mass="22374">MYPLHSRALKGTDLCRGTHHVGGILGGTDPPRCTCPRVVGGHRSTQTHLQCGWVPGGTDPPRPTCPKGGGIPGEAAPTPRQAWQPEGVVTEAKNVCQSRRLLHGQQVGFKEPVLITPKLLPHAVELCSTYDPPPILGHGPLPCTPHAPHPPLSLSDFLQAITSLSGIVLAKKGLGLGSAVLGVEGKGTWAEPALGWRPSPPFDFVHTEGGGGQL</sequence>